<keyword evidence="1" id="KW-0732">Signal</keyword>
<dbReference type="AlphaFoldDB" id="A0A0N5CSJ5"/>
<gene>
    <name evidence="2" type="ORF">TCLT_LOCUS3196</name>
</gene>
<dbReference type="OrthoDB" id="5876192at2759"/>
<reference evidence="2 3" key="2">
    <citation type="submission" date="2018-11" db="EMBL/GenBank/DDBJ databases">
        <authorList>
            <consortium name="Pathogen Informatics"/>
        </authorList>
    </citation>
    <scope>NUCLEOTIDE SEQUENCE [LARGE SCALE GENOMIC DNA]</scope>
</reference>
<reference evidence="4" key="1">
    <citation type="submission" date="2017-02" db="UniProtKB">
        <authorList>
            <consortium name="WormBaseParasite"/>
        </authorList>
    </citation>
    <scope>IDENTIFICATION</scope>
</reference>
<evidence type="ECO:0000313" key="3">
    <source>
        <dbReference type="Proteomes" id="UP000276776"/>
    </source>
</evidence>
<dbReference type="WBParaSite" id="TCLT_0000319701-mRNA-1">
    <property type="protein sequence ID" value="TCLT_0000319701-mRNA-1"/>
    <property type="gene ID" value="TCLT_0000319701"/>
</dbReference>
<evidence type="ECO:0000313" key="4">
    <source>
        <dbReference type="WBParaSite" id="TCLT_0000319701-mRNA-1"/>
    </source>
</evidence>
<proteinExistence type="predicted"/>
<dbReference type="Proteomes" id="UP000276776">
    <property type="component" value="Unassembled WGS sequence"/>
</dbReference>
<feature type="signal peptide" evidence="1">
    <location>
        <begin position="1"/>
        <end position="18"/>
    </location>
</feature>
<protein>
    <submittedName>
        <fullName evidence="4">CX domain-containing protein</fullName>
    </submittedName>
</protein>
<dbReference type="EMBL" id="UYYF01001109">
    <property type="protein sequence ID" value="VDM99548.1"/>
    <property type="molecule type" value="Genomic_DNA"/>
</dbReference>
<keyword evidence="3" id="KW-1185">Reference proteome</keyword>
<evidence type="ECO:0000256" key="1">
    <source>
        <dbReference type="SAM" id="SignalP"/>
    </source>
</evidence>
<feature type="chain" id="PRO_5043126345" evidence="1">
    <location>
        <begin position="19"/>
        <end position="119"/>
    </location>
</feature>
<name>A0A0N5CSJ5_THECL</name>
<accession>A0A0N5CSJ5</accession>
<evidence type="ECO:0000313" key="2">
    <source>
        <dbReference type="EMBL" id="VDM99548.1"/>
    </source>
</evidence>
<organism evidence="4">
    <name type="scientific">Thelazia callipaeda</name>
    <name type="common">Oriental eyeworm</name>
    <name type="synonym">Parasitic nematode</name>
    <dbReference type="NCBI Taxonomy" id="103827"/>
    <lineage>
        <taxon>Eukaryota</taxon>
        <taxon>Metazoa</taxon>
        <taxon>Ecdysozoa</taxon>
        <taxon>Nematoda</taxon>
        <taxon>Chromadorea</taxon>
        <taxon>Rhabditida</taxon>
        <taxon>Spirurina</taxon>
        <taxon>Spiruromorpha</taxon>
        <taxon>Thelazioidea</taxon>
        <taxon>Thelaziidae</taxon>
        <taxon>Thelazia</taxon>
    </lineage>
</organism>
<sequence length="119" mass="12815">MIILAIILVATIVTNCEGNPLNYGWNPELYNQHSNHGYSYGSYGYQPAGYGPAPYSYYQPHQQHFTPSWSGFRNGFRNFIYPVYSYLPSVGNLLKSGAYGALKGAGVGAAIGGVAGLIG</sequence>
<dbReference type="OMA" id="FRNYIYP"/>